<feature type="compositionally biased region" description="Basic residues" evidence="1">
    <location>
        <begin position="123"/>
        <end position="133"/>
    </location>
</feature>
<dbReference type="Proteomes" id="UP000287519">
    <property type="component" value="Unassembled WGS sequence"/>
</dbReference>
<protein>
    <submittedName>
        <fullName evidence="2">Uncharacterized protein</fullName>
    </submittedName>
</protein>
<dbReference type="EMBL" id="BHYM01000160">
    <property type="protein sequence ID" value="GCE45114.1"/>
    <property type="molecule type" value="Genomic_DNA"/>
</dbReference>
<dbReference type="OrthoDB" id="4567705at2"/>
<evidence type="ECO:0000313" key="2">
    <source>
        <dbReference type="EMBL" id="GCE45114.1"/>
    </source>
</evidence>
<evidence type="ECO:0000256" key="1">
    <source>
        <dbReference type="SAM" id="MobiDB-lite"/>
    </source>
</evidence>
<gene>
    <name evidence="2" type="ORF">Rhow_001184</name>
</gene>
<dbReference type="RefSeq" id="WP_124396588.1">
    <property type="nucleotide sequence ID" value="NZ_BHYM01000160.1"/>
</dbReference>
<dbReference type="AlphaFoldDB" id="A0A402CNA3"/>
<keyword evidence="3" id="KW-1185">Reference proteome</keyword>
<comment type="caution">
    <text evidence="2">The sequence shown here is derived from an EMBL/GenBank/DDBJ whole genome shotgun (WGS) entry which is preliminary data.</text>
</comment>
<organism evidence="2 3">
    <name type="scientific">Rhodococcus wratislaviensis</name>
    <name type="common">Tsukamurella wratislaviensis</name>
    <dbReference type="NCBI Taxonomy" id="44752"/>
    <lineage>
        <taxon>Bacteria</taxon>
        <taxon>Bacillati</taxon>
        <taxon>Actinomycetota</taxon>
        <taxon>Actinomycetes</taxon>
        <taxon>Mycobacteriales</taxon>
        <taxon>Nocardiaceae</taxon>
        <taxon>Rhodococcus</taxon>
    </lineage>
</organism>
<name>A0A402CNA3_RHOWR</name>
<feature type="region of interest" description="Disordered" evidence="1">
    <location>
        <begin position="99"/>
        <end position="133"/>
    </location>
</feature>
<reference evidence="2 3" key="1">
    <citation type="submission" date="2018-11" db="EMBL/GenBank/DDBJ databases">
        <title>Microbial catabolism of amino acid.</title>
        <authorList>
            <person name="Hibi M."/>
            <person name="Ogawa J."/>
        </authorList>
    </citation>
    <scope>NUCLEOTIDE SEQUENCE [LARGE SCALE GENOMIC DNA]</scope>
    <source>
        <strain evidence="2 3">C31-06</strain>
    </source>
</reference>
<sequence>MTEQTETTGEELARFYIEKAEDAGLTLEHDDELLITQAADTADLIAELQADIDRNGAMLTSAAGTSRTNPAAVEIRQQRTALAKLTTLIAHRIDVADSGVRPRGVQPGSTRGPYAVASAAPRRGARPMRKRGA</sequence>
<accession>A0A402CNA3</accession>
<proteinExistence type="predicted"/>
<evidence type="ECO:0000313" key="3">
    <source>
        <dbReference type="Proteomes" id="UP000287519"/>
    </source>
</evidence>